<dbReference type="RefSeq" id="XP_505462.2">
    <property type="nucleotide sequence ID" value="XM_505462.2"/>
</dbReference>
<dbReference type="InterPro" id="IPR002842">
    <property type="entry name" value="ATPase_V1_Esu"/>
</dbReference>
<dbReference type="GeneID" id="2909045"/>
<proteinExistence type="inferred from homology"/>
<dbReference type="EMBL" id="KZ857344">
    <property type="protein sequence ID" value="RDW23701.1"/>
    <property type="molecule type" value="Genomic_DNA"/>
</dbReference>
<dbReference type="GO" id="GO:0000221">
    <property type="term" value="C:vacuolar proton-transporting V-type ATPase, V1 domain"/>
    <property type="evidence" value="ECO:0007669"/>
    <property type="project" value="EnsemblFungi"/>
</dbReference>
<dbReference type="PANTHER" id="PTHR45715">
    <property type="entry name" value="ATPASE H+-TRANSPORTING V1 SUBUNIT E1A-RELATED"/>
    <property type="match status" value="1"/>
</dbReference>
<name>A0A1D8NNL2_YARLL</name>
<reference evidence="4 6" key="1">
    <citation type="journal article" date="2016" name="PLoS ONE">
        <title>Sequence Assembly of Yarrowia lipolytica Strain W29/CLIB89 Shows Transposable Element Diversity.</title>
        <authorList>
            <person name="Magnan C."/>
            <person name="Yu J."/>
            <person name="Chang I."/>
            <person name="Jahn E."/>
            <person name="Kanomata Y."/>
            <person name="Wu J."/>
            <person name="Zeller M."/>
            <person name="Oakes M."/>
            <person name="Baldi P."/>
            <person name="Sandmeyer S."/>
        </authorList>
    </citation>
    <scope>NUCLEOTIDE SEQUENCE [LARGE SCALE GENOMIC DNA]</scope>
    <source>
        <strain evidence="4">CLIB89</strain>
        <strain evidence="6">CLIB89(W29)</strain>
    </source>
</reference>
<dbReference type="GO" id="GO:0045121">
    <property type="term" value="C:membrane raft"/>
    <property type="evidence" value="ECO:0007669"/>
    <property type="project" value="EnsemblFungi"/>
</dbReference>
<dbReference type="AlphaFoldDB" id="A0A1D8NNL2"/>
<evidence type="ECO:0000313" key="7">
    <source>
        <dbReference type="Proteomes" id="UP000256601"/>
    </source>
</evidence>
<evidence type="ECO:0000256" key="2">
    <source>
        <dbReference type="ARBA" id="ARBA00022448"/>
    </source>
</evidence>
<accession>A0A1D8NNL2</accession>
<protein>
    <submittedName>
        <fullName evidence="5">ATPase, V1/A1 complex, subunit E</fullName>
    </submittedName>
</protein>
<sequence>MSHALNDDQVAGELRKMVDFIQKEAEEKAKEIELKANEEYEIEKANIVRAESSNIDTQYAVKAKQESLSQQITKSTINNKARLRVLGARQEVLDQYYEAAGKQLKDASKDKSKYTTVLQGLITEGAYTLLEPVIYVRARKADQDIAKGTFDAVSKAYEKETGSKVEVKLDDEVLPAESSGGVIVFNGTKKISVDNTLEERLKLLFIEKLPAIRTDIFGPSPTRKFFD</sequence>
<dbReference type="GO" id="GO:0046961">
    <property type="term" value="F:proton-transporting ATPase activity, rotational mechanism"/>
    <property type="evidence" value="ECO:0007669"/>
    <property type="project" value="InterPro"/>
</dbReference>
<dbReference type="VEuPathDB" id="FungiDB:YALI1_F20965g"/>
<evidence type="ECO:0000256" key="1">
    <source>
        <dbReference type="ARBA" id="ARBA00005901"/>
    </source>
</evidence>
<evidence type="ECO:0000256" key="3">
    <source>
        <dbReference type="ARBA" id="ARBA00023065"/>
    </source>
</evidence>
<dbReference type="Proteomes" id="UP000182444">
    <property type="component" value="Chromosome 1F"/>
</dbReference>
<gene>
    <name evidence="5" type="ORF">B0I71DRAFT_135490</name>
    <name evidence="4" type="ORF">YALI1_F20965g</name>
</gene>
<dbReference type="SUPFAM" id="SSF160527">
    <property type="entry name" value="V-type ATPase subunit E-like"/>
    <property type="match status" value="1"/>
</dbReference>
<comment type="similarity">
    <text evidence="1">Belongs to the V-ATPase E subunit family.</text>
</comment>
<dbReference type="Gene3D" id="6.10.250.1620">
    <property type="match status" value="1"/>
</dbReference>
<dbReference type="EMBL" id="CP017558">
    <property type="protein sequence ID" value="AOW07234.1"/>
    <property type="molecule type" value="Genomic_DNA"/>
</dbReference>
<evidence type="ECO:0000313" key="4">
    <source>
        <dbReference type="EMBL" id="AOW07234.1"/>
    </source>
</evidence>
<dbReference type="HAMAP" id="MF_00311">
    <property type="entry name" value="ATP_synth_E_arch"/>
    <property type="match status" value="1"/>
</dbReference>
<dbReference type="Pfam" id="PF01991">
    <property type="entry name" value="vATP-synt_E"/>
    <property type="match status" value="1"/>
</dbReference>
<reference evidence="5 7" key="2">
    <citation type="submission" date="2018-07" db="EMBL/GenBank/DDBJ databases">
        <title>Draft Genome Assemblies for Five Robust Yarrowia lipolytica Strains Exhibiting High Lipid Production and Pentose Sugar Utilization and Sugar Alcohol Secretion from Undetoxified Lignocellulosic Biomass Hydrolysates.</title>
        <authorList>
            <consortium name="DOE Joint Genome Institute"/>
            <person name="Walker C."/>
            <person name="Ryu S."/>
            <person name="Na H."/>
            <person name="Zane M."/>
            <person name="LaButti K."/>
            <person name="Lipzen A."/>
            <person name="Haridas S."/>
            <person name="Barry K."/>
            <person name="Grigoriev I.V."/>
            <person name="Quarterman J."/>
            <person name="Slininger P."/>
            <person name="Dien B."/>
            <person name="Trinh C.T."/>
        </authorList>
    </citation>
    <scope>NUCLEOTIDE SEQUENCE [LARGE SCALE GENOMIC DNA]</scope>
    <source>
        <strain evidence="5 7">YB392</strain>
    </source>
</reference>
<dbReference type="Proteomes" id="UP000256601">
    <property type="component" value="Unassembled WGS sequence"/>
</dbReference>
<evidence type="ECO:0000313" key="6">
    <source>
        <dbReference type="Proteomes" id="UP000182444"/>
    </source>
</evidence>
<dbReference type="OMA" id="QHMMAFI"/>
<dbReference type="OrthoDB" id="10263003at2759"/>
<keyword evidence="2" id="KW-0813">Transport</keyword>
<dbReference type="eggNOG" id="KOG1664">
    <property type="taxonomic scope" value="Eukaryota"/>
</dbReference>
<dbReference type="InterPro" id="IPR038495">
    <property type="entry name" value="ATPase_E_C"/>
</dbReference>
<dbReference type="Gene3D" id="3.30.2320.30">
    <property type="entry name" value="ATP synthase, E subunit, C-terminal"/>
    <property type="match status" value="1"/>
</dbReference>
<organism evidence="4 6">
    <name type="scientific">Yarrowia lipolytica</name>
    <name type="common">Candida lipolytica</name>
    <dbReference type="NCBI Taxonomy" id="4952"/>
    <lineage>
        <taxon>Eukaryota</taxon>
        <taxon>Fungi</taxon>
        <taxon>Dikarya</taxon>
        <taxon>Ascomycota</taxon>
        <taxon>Saccharomycotina</taxon>
        <taxon>Dipodascomycetes</taxon>
        <taxon>Dipodascales</taxon>
        <taxon>Dipodascales incertae sedis</taxon>
        <taxon>Yarrowia</taxon>
    </lineage>
</organism>
<evidence type="ECO:0000313" key="5">
    <source>
        <dbReference type="EMBL" id="RDW23701.1"/>
    </source>
</evidence>
<dbReference type="VEuPathDB" id="FungiDB:YALI0_F15631g"/>
<keyword evidence="3" id="KW-0406">Ion transport</keyword>
<dbReference type="GO" id="GO:0000329">
    <property type="term" value="C:fungal-type vacuole membrane"/>
    <property type="evidence" value="ECO:0007669"/>
    <property type="project" value="EnsemblFungi"/>
</dbReference>
<dbReference type="KEGG" id="yli:2909045"/>